<reference evidence="5" key="1">
    <citation type="submission" date="2025-08" db="UniProtKB">
        <authorList>
            <consortium name="RefSeq"/>
        </authorList>
    </citation>
    <scope>IDENTIFICATION</scope>
    <source>
        <strain evidence="5">OHB3-1</strain>
    </source>
</reference>
<dbReference type="OrthoDB" id="42638at2759"/>
<dbReference type="InterPro" id="IPR036514">
    <property type="entry name" value="SGNH_hydro_sf"/>
</dbReference>
<evidence type="ECO:0000259" key="3">
    <source>
        <dbReference type="Pfam" id="PF03629"/>
    </source>
</evidence>
<gene>
    <name evidence="5" type="primary">LOC111006630</name>
</gene>
<organism evidence="4 5">
    <name type="scientific">Momordica charantia</name>
    <name type="common">Bitter gourd</name>
    <name type="synonym">Balsam pear</name>
    <dbReference type="NCBI Taxonomy" id="3673"/>
    <lineage>
        <taxon>Eukaryota</taxon>
        <taxon>Viridiplantae</taxon>
        <taxon>Streptophyta</taxon>
        <taxon>Embryophyta</taxon>
        <taxon>Tracheophyta</taxon>
        <taxon>Spermatophyta</taxon>
        <taxon>Magnoliopsida</taxon>
        <taxon>eudicotyledons</taxon>
        <taxon>Gunneridae</taxon>
        <taxon>Pentapetalae</taxon>
        <taxon>rosids</taxon>
        <taxon>fabids</taxon>
        <taxon>Cucurbitales</taxon>
        <taxon>Cucurbitaceae</taxon>
        <taxon>Momordiceae</taxon>
        <taxon>Momordica</taxon>
    </lineage>
</organism>
<dbReference type="Pfam" id="PF03629">
    <property type="entry name" value="SASA"/>
    <property type="match status" value="1"/>
</dbReference>
<dbReference type="GO" id="GO:0016787">
    <property type="term" value="F:hydrolase activity"/>
    <property type="evidence" value="ECO:0007669"/>
    <property type="project" value="UniProtKB-KW"/>
</dbReference>
<evidence type="ECO:0000256" key="1">
    <source>
        <dbReference type="ARBA" id="ARBA00022801"/>
    </source>
</evidence>
<proteinExistence type="predicted"/>
<dbReference type="PANTHER" id="PTHR31988">
    <property type="entry name" value="ESTERASE, PUTATIVE (DUF303)-RELATED"/>
    <property type="match status" value="1"/>
</dbReference>
<dbReference type="PANTHER" id="PTHR31988:SF19">
    <property type="entry name" value="9-O-ACETYL-N-ACETYLNEURAMINIC ACID DEACETYLASE-RELATED"/>
    <property type="match status" value="1"/>
</dbReference>
<dbReference type="Proteomes" id="UP000504603">
    <property type="component" value="Unplaced"/>
</dbReference>
<evidence type="ECO:0000313" key="5">
    <source>
        <dbReference type="RefSeq" id="XP_022134349.1"/>
    </source>
</evidence>
<feature type="signal peptide" evidence="2">
    <location>
        <begin position="1"/>
        <end position="21"/>
    </location>
</feature>
<dbReference type="GeneID" id="111006630"/>
<dbReference type="InterPro" id="IPR052940">
    <property type="entry name" value="Carb_Esterase_6"/>
</dbReference>
<keyword evidence="4" id="KW-1185">Reference proteome</keyword>
<dbReference type="AlphaFoldDB" id="A0A6J1BYJ2"/>
<dbReference type="SUPFAM" id="SSF52266">
    <property type="entry name" value="SGNH hydrolase"/>
    <property type="match status" value="1"/>
</dbReference>
<evidence type="ECO:0000313" key="4">
    <source>
        <dbReference type="Proteomes" id="UP000504603"/>
    </source>
</evidence>
<dbReference type="InterPro" id="IPR005181">
    <property type="entry name" value="SASA"/>
</dbReference>
<protein>
    <submittedName>
        <fullName evidence="5">Probable carbohydrate esterase At4g34215</fullName>
    </submittedName>
</protein>
<keyword evidence="1" id="KW-0378">Hydrolase</keyword>
<evidence type="ECO:0000256" key="2">
    <source>
        <dbReference type="SAM" id="SignalP"/>
    </source>
</evidence>
<keyword evidence="2" id="KW-0732">Signal</keyword>
<dbReference type="Gene3D" id="3.40.50.1110">
    <property type="entry name" value="SGNH hydrolase"/>
    <property type="match status" value="1"/>
</dbReference>
<feature type="domain" description="Sialate O-acetylesterase" evidence="3">
    <location>
        <begin position="26"/>
        <end position="281"/>
    </location>
</feature>
<dbReference type="RefSeq" id="XP_022134349.1">
    <property type="nucleotide sequence ID" value="XM_022278657.1"/>
</dbReference>
<dbReference type="KEGG" id="mcha:111006630"/>
<sequence length="284" mass="31750">MADFISSLILLCFILMCFSEATSPPDNIFILGGQSNMAGRGGVTCDNTTMHYCKWDGYIPVESQSETSIIRFTAGRQWELAHEPLHWDIDRKKTNGVGPGMAFANELLAKANKSIGVIGLVPCAIGGTYLREWVKGTINYTKLVDRINASEIYGGKVQAFFWFQGESDASVRVDAEFYKQNLAKFLTDLRKDLNRPKLPIILVKITTYDTLISPIMNYTQVIRRADEAVKHKLPKISTVDAKKAIQRVVSHQKPGLNEDKGHLSVYSEVEVGKMLAHAYLQKFA</sequence>
<feature type="chain" id="PRO_5026998112" evidence="2">
    <location>
        <begin position="22"/>
        <end position="284"/>
    </location>
</feature>
<accession>A0A6J1BYJ2</accession>
<name>A0A6J1BYJ2_MOMCH</name>